<comment type="caution">
    <text evidence="2">The sequence shown here is derived from an EMBL/GenBank/DDBJ whole genome shotgun (WGS) entry which is preliminary data.</text>
</comment>
<evidence type="ECO:0000256" key="1">
    <source>
        <dbReference type="SAM" id="MobiDB-lite"/>
    </source>
</evidence>
<sequence>PNKVCERTKRHIVLAAKRAGASSNSIKTSLTLTVSARTVRRVLQQSPHMGYDKRNRTPMLKPSHKVALRKHDQTPNRLGWSHLLRREEIQPRRPGRAIVLLA</sequence>
<gene>
    <name evidence="2" type="ORF">JG687_00019225</name>
</gene>
<dbReference type="Proteomes" id="UP000688947">
    <property type="component" value="Unassembled WGS sequence"/>
</dbReference>
<organism evidence="2 3">
    <name type="scientific">Phytophthora cactorum</name>
    <dbReference type="NCBI Taxonomy" id="29920"/>
    <lineage>
        <taxon>Eukaryota</taxon>
        <taxon>Sar</taxon>
        <taxon>Stramenopiles</taxon>
        <taxon>Oomycota</taxon>
        <taxon>Peronosporomycetes</taxon>
        <taxon>Peronosporales</taxon>
        <taxon>Peronosporaceae</taxon>
        <taxon>Phytophthora</taxon>
    </lineage>
</organism>
<dbReference type="AlphaFoldDB" id="A0A8T1TM40"/>
<evidence type="ECO:0000313" key="2">
    <source>
        <dbReference type="EMBL" id="KAG6942156.1"/>
    </source>
</evidence>
<dbReference type="OrthoDB" id="111911at2759"/>
<evidence type="ECO:0000313" key="3">
    <source>
        <dbReference type="Proteomes" id="UP000688947"/>
    </source>
</evidence>
<reference evidence="2" key="1">
    <citation type="submission" date="2021-01" db="EMBL/GenBank/DDBJ databases">
        <title>Phytophthora aleatoria, a newly-described species from Pinus radiata is distinct from Phytophthora cactorum isolates based on comparative genomics.</title>
        <authorList>
            <person name="Mcdougal R."/>
            <person name="Panda P."/>
            <person name="Williams N."/>
            <person name="Studholme D.J."/>
        </authorList>
    </citation>
    <scope>NUCLEOTIDE SEQUENCE</scope>
    <source>
        <strain evidence="2">NZFS 3830</strain>
    </source>
</reference>
<dbReference type="VEuPathDB" id="FungiDB:PC110_g19012"/>
<accession>A0A8T1TM40</accession>
<proteinExistence type="predicted"/>
<evidence type="ECO:0008006" key="4">
    <source>
        <dbReference type="Google" id="ProtNLM"/>
    </source>
</evidence>
<feature type="non-terminal residue" evidence="2">
    <location>
        <position position="1"/>
    </location>
</feature>
<protein>
    <recommendedName>
        <fullName evidence="4">Transposase Tc1-like domain-containing protein</fullName>
    </recommendedName>
</protein>
<feature type="region of interest" description="Disordered" evidence="1">
    <location>
        <begin position="48"/>
        <end position="69"/>
    </location>
</feature>
<dbReference type="EMBL" id="JAENGZ010003113">
    <property type="protein sequence ID" value="KAG6942156.1"/>
    <property type="molecule type" value="Genomic_DNA"/>
</dbReference>
<name>A0A8T1TM40_9STRA</name>